<dbReference type="EMBL" id="CM037151">
    <property type="protein sequence ID" value="KAH7844719.1"/>
    <property type="molecule type" value="Genomic_DNA"/>
</dbReference>
<accession>A0ACB7XUN7</accession>
<dbReference type="Proteomes" id="UP000828048">
    <property type="component" value="Chromosome 1"/>
</dbReference>
<proteinExistence type="predicted"/>
<reference evidence="1 2" key="1">
    <citation type="journal article" date="2021" name="Hortic Res">
        <title>High-quality reference genome and annotation aids understanding of berry development for evergreen blueberry (Vaccinium darrowii).</title>
        <authorList>
            <person name="Yu J."/>
            <person name="Hulse-Kemp A.M."/>
            <person name="Babiker E."/>
            <person name="Staton M."/>
        </authorList>
    </citation>
    <scope>NUCLEOTIDE SEQUENCE [LARGE SCALE GENOMIC DNA]</scope>
    <source>
        <strain evidence="2">cv. NJ 8807/NJ 8810</strain>
        <tissue evidence="1">Young leaf</tissue>
    </source>
</reference>
<name>A0ACB7XUN7_9ERIC</name>
<organism evidence="1 2">
    <name type="scientific">Vaccinium darrowii</name>
    <dbReference type="NCBI Taxonomy" id="229202"/>
    <lineage>
        <taxon>Eukaryota</taxon>
        <taxon>Viridiplantae</taxon>
        <taxon>Streptophyta</taxon>
        <taxon>Embryophyta</taxon>
        <taxon>Tracheophyta</taxon>
        <taxon>Spermatophyta</taxon>
        <taxon>Magnoliopsida</taxon>
        <taxon>eudicotyledons</taxon>
        <taxon>Gunneridae</taxon>
        <taxon>Pentapetalae</taxon>
        <taxon>asterids</taxon>
        <taxon>Ericales</taxon>
        <taxon>Ericaceae</taxon>
        <taxon>Vaccinioideae</taxon>
        <taxon>Vaccinieae</taxon>
        <taxon>Vaccinium</taxon>
    </lineage>
</organism>
<keyword evidence="2" id="KW-1185">Reference proteome</keyword>
<gene>
    <name evidence="1" type="ORF">Vadar_030964</name>
</gene>
<comment type="caution">
    <text evidence="1">The sequence shown here is derived from an EMBL/GenBank/DDBJ whole genome shotgun (WGS) entry which is preliminary data.</text>
</comment>
<sequence length="90" mass="10595">MYHQKYTSKFIILVLEYELYLFCPLKEITTNISFAPIGLLNMFNTGGDVEYFQVIWPRTRNRNTLMARFIPNCPLLSVETDLQLQQSQSK</sequence>
<protein>
    <submittedName>
        <fullName evidence="1">Uncharacterized protein</fullName>
    </submittedName>
</protein>
<evidence type="ECO:0000313" key="1">
    <source>
        <dbReference type="EMBL" id="KAH7844719.1"/>
    </source>
</evidence>
<evidence type="ECO:0000313" key="2">
    <source>
        <dbReference type="Proteomes" id="UP000828048"/>
    </source>
</evidence>